<dbReference type="PANTHER" id="PTHR45138:SF9">
    <property type="entry name" value="DIGUANYLATE CYCLASE DGCM-RELATED"/>
    <property type="match status" value="1"/>
</dbReference>
<dbReference type="InterPro" id="IPR043128">
    <property type="entry name" value="Rev_trsase/Diguanyl_cyclase"/>
</dbReference>
<dbReference type="GO" id="GO:0052621">
    <property type="term" value="F:diguanylate cyclase activity"/>
    <property type="evidence" value="ECO:0007669"/>
    <property type="project" value="TreeGrafter"/>
</dbReference>
<accession>A0A3B0TLK1</accession>
<proteinExistence type="predicted"/>
<dbReference type="GO" id="GO:0005886">
    <property type="term" value="C:plasma membrane"/>
    <property type="evidence" value="ECO:0007669"/>
    <property type="project" value="TreeGrafter"/>
</dbReference>
<dbReference type="Pfam" id="PF00990">
    <property type="entry name" value="GGDEF"/>
    <property type="match status" value="1"/>
</dbReference>
<dbReference type="CDD" id="cd01949">
    <property type="entry name" value="GGDEF"/>
    <property type="match status" value="1"/>
</dbReference>
<feature type="domain" description="GGDEF" evidence="2">
    <location>
        <begin position="332"/>
        <end position="452"/>
    </location>
</feature>
<organism evidence="3">
    <name type="scientific">hydrothermal vent metagenome</name>
    <dbReference type="NCBI Taxonomy" id="652676"/>
    <lineage>
        <taxon>unclassified sequences</taxon>
        <taxon>metagenomes</taxon>
        <taxon>ecological metagenomes</taxon>
    </lineage>
</organism>
<dbReference type="InterPro" id="IPR029787">
    <property type="entry name" value="Nucleotide_cyclase"/>
</dbReference>
<dbReference type="GO" id="GO:0000160">
    <property type="term" value="P:phosphorelay signal transduction system"/>
    <property type="evidence" value="ECO:0007669"/>
    <property type="project" value="InterPro"/>
</dbReference>
<feature type="domain" description="Response regulatory" evidence="1">
    <location>
        <begin position="6"/>
        <end position="130"/>
    </location>
</feature>
<dbReference type="Gene3D" id="3.30.70.270">
    <property type="match status" value="1"/>
</dbReference>
<evidence type="ECO:0000259" key="1">
    <source>
        <dbReference type="PROSITE" id="PS50110"/>
    </source>
</evidence>
<dbReference type="InterPro" id="IPR050469">
    <property type="entry name" value="Diguanylate_Cyclase"/>
</dbReference>
<dbReference type="PROSITE" id="PS50887">
    <property type="entry name" value="GGDEF"/>
    <property type="match status" value="1"/>
</dbReference>
<dbReference type="InterPro" id="IPR001789">
    <property type="entry name" value="Sig_transdc_resp-reg_receiver"/>
</dbReference>
<dbReference type="EMBL" id="UOEM01000058">
    <property type="protein sequence ID" value="VAW13079.1"/>
    <property type="molecule type" value="Genomic_DNA"/>
</dbReference>
<dbReference type="InterPro" id="IPR000160">
    <property type="entry name" value="GGDEF_dom"/>
</dbReference>
<reference evidence="3" key="1">
    <citation type="submission" date="2018-06" db="EMBL/GenBank/DDBJ databases">
        <authorList>
            <person name="Zhirakovskaya E."/>
        </authorList>
    </citation>
    <scope>NUCLEOTIDE SEQUENCE</scope>
</reference>
<dbReference type="PROSITE" id="PS50110">
    <property type="entry name" value="RESPONSE_REGULATORY"/>
    <property type="match status" value="1"/>
</dbReference>
<dbReference type="InterPro" id="IPR011006">
    <property type="entry name" value="CheY-like_superfamily"/>
</dbReference>
<dbReference type="NCBIfam" id="TIGR00254">
    <property type="entry name" value="GGDEF"/>
    <property type="match status" value="1"/>
</dbReference>
<dbReference type="AlphaFoldDB" id="A0A3B0TLK1"/>
<sequence length="452" mass="49144">MPQGARVLVVGHNEAAETRLSSRLRLCGCDCETLDPTQPDHANRDARRADVVILNLLSDLGRRSPRDFVDFARRLRRRVDGPLLPVLMLGDSDPAHTACALEAAANSDIDDVMLSPVNDLQIVERIRSLMRLNTMHDELVRRLNTSARYGIDAPVSVPGANAAVEDVHVLVVGASSSYATIEAALAKSATLVGALTTATASDYLERNRFEIIIVDVAEDPQEALDFVKCCRANTKLFNTPIILLARPGVVPDTSPVFLSGVTDLMANPPHREELQVRVHALVREVRFRESLREVYAKARHMATSDALTGLYSRGFALEHIKSLINAADARGLPFTVAHGSIDNINEINMLHGYVIGDRMIRQAGDVLGLLTRGEDLSVRYSGARFLVLLPDTTASAAQKAINRILGVMNHTDFTIPELSEPVPLMMSIGVAGYNDGDTPEGIVARAVAKTNN</sequence>
<gene>
    <name evidence="3" type="ORF">MNBD_ALPHA09-1358</name>
</gene>
<evidence type="ECO:0008006" key="4">
    <source>
        <dbReference type="Google" id="ProtNLM"/>
    </source>
</evidence>
<dbReference type="GO" id="GO:0043709">
    <property type="term" value="P:cell adhesion involved in single-species biofilm formation"/>
    <property type="evidence" value="ECO:0007669"/>
    <property type="project" value="TreeGrafter"/>
</dbReference>
<dbReference type="GO" id="GO:1902201">
    <property type="term" value="P:negative regulation of bacterial-type flagellum-dependent cell motility"/>
    <property type="evidence" value="ECO:0007669"/>
    <property type="project" value="TreeGrafter"/>
</dbReference>
<dbReference type="SUPFAM" id="SSF55073">
    <property type="entry name" value="Nucleotide cyclase"/>
    <property type="match status" value="1"/>
</dbReference>
<dbReference type="SUPFAM" id="SSF52172">
    <property type="entry name" value="CheY-like"/>
    <property type="match status" value="2"/>
</dbReference>
<name>A0A3B0TLK1_9ZZZZ</name>
<dbReference type="PANTHER" id="PTHR45138">
    <property type="entry name" value="REGULATORY COMPONENTS OF SENSORY TRANSDUCTION SYSTEM"/>
    <property type="match status" value="1"/>
</dbReference>
<dbReference type="SMART" id="SM00267">
    <property type="entry name" value="GGDEF"/>
    <property type="match status" value="1"/>
</dbReference>
<protein>
    <recommendedName>
        <fullName evidence="4">GGDEF domain-containing protein</fullName>
    </recommendedName>
</protein>
<evidence type="ECO:0000313" key="3">
    <source>
        <dbReference type="EMBL" id="VAW13079.1"/>
    </source>
</evidence>
<dbReference type="Gene3D" id="3.40.50.2300">
    <property type="match status" value="1"/>
</dbReference>
<evidence type="ECO:0000259" key="2">
    <source>
        <dbReference type="PROSITE" id="PS50887"/>
    </source>
</evidence>